<evidence type="ECO:0000313" key="1">
    <source>
        <dbReference type="EMBL" id="PTQ50994.1"/>
    </source>
</evidence>
<dbReference type="PANTHER" id="PTHR38032">
    <property type="entry name" value="POLYMERASE-RELATED"/>
    <property type="match status" value="1"/>
</dbReference>
<protein>
    <submittedName>
        <fullName evidence="1">Serine phosphatase RsbU, regulator of sigma subunit</fullName>
    </submittedName>
</protein>
<dbReference type="PANTHER" id="PTHR38032:SF1">
    <property type="entry name" value="RNA-BINDING PROTEIN KHPB N-TERMINAL DOMAIN-CONTAINING PROTEIN"/>
    <property type="match status" value="1"/>
</dbReference>
<dbReference type="GO" id="GO:0000902">
    <property type="term" value="P:cell morphogenesis"/>
    <property type="evidence" value="ECO:0007669"/>
    <property type="project" value="InterPro"/>
</dbReference>
<dbReference type="AlphaFoldDB" id="A0A2T5G480"/>
<dbReference type="InterPro" id="IPR046865">
    <property type="entry name" value="FapA_b_solenoid"/>
</dbReference>
<proteinExistence type="predicted"/>
<organism evidence="1 2">
    <name type="scientific">Brockia lithotrophica</name>
    <dbReference type="NCBI Taxonomy" id="933949"/>
    <lineage>
        <taxon>Bacteria</taxon>
        <taxon>Bacillati</taxon>
        <taxon>Bacillota</taxon>
        <taxon>Bacilli</taxon>
        <taxon>Bacillales</taxon>
        <taxon>Bacillales Family X. Incertae Sedis</taxon>
        <taxon>Brockia</taxon>
    </lineage>
</organism>
<name>A0A2T5G480_9BACL</name>
<comment type="caution">
    <text evidence="1">The sequence shown here is derived from an EMBL/GenBank/DDBJ whole genome shotgun (WGS) entry which is preliminary data.</text>
</comment>
<evidence type="ECO:0000313" key="2">
    <source>
        <dbReference type="Proteomes" id="UP000244016"/>
    </source>
</evidence>
<dbReference type="EMBL" id="PEBW01000008">
    <property type="protein sequence ID" value="PTQ50994.1"/>
    <property type="molecule type" value="Genomic_DNA"/>
</dbReference>
<dbReference type="SUPFAM" id="SSF63848">
    <property type="entry name" value="Cell-division inhibitor MinC, C-terminal domain"/>
    <property type="match status" value="1"/>
</dbReference>
<dbReference type="InterPro" id="IPR005646">
    <property type="entry name" value="FapA"/>
</dbReference>
<dbReference type="Proteomes" id="UP000244016">
    <property type="component" value="Unassembled WGS sequence"/>
</dbReference>
<dbReference type="InterPro" id="IPR036145">
    <property type="entry name" value="MinC_C_sf"/>
</dbReference>
<accession>A0A2T5G480</accession>
<reference evidence="1 2" key="1">
    <citation type="submission" date="2017-08" db="EMBL/GenBank/DDBJ databases">
        <title>Burning lignite coal seam in the remote Altai Mountains harbors a hydrogen-driven thermophilic microbial community.</title>
        <authorList>
            <person name="Kadnikov V.V."/>
            <person name="Mardanov A.V."/>
            <person name="Ivasenko D."/>
            <person name="Beletsky A.V."/>
            <person name="Karnachuk O.V."/>
            <person name="Ravin N.V."/>
        </authorList>
    </citation>
    <scope>NUCLEOTIDE SEQUENCE [LARGE SCALE GENOMIC DNA]</scope>
    <source>
        <strain evidence="1">AL31</strain>
    </source>
</reference>
<sequence>MDEASGALYAEHDGALFVEERSGEVLVAVRELLEHRGDVDLASGNIHFPGSVVIRGDVAEGMLVEAGEDLVISGQVEGATVRARGSVEIYGPLLRGLVVSGWEKVRFPSLLALHSLARDLARFRGAVEQLRAHSPAAARSPEVLRTLVLQLLERYFPDLGQRVLASAPLLREVFSEESTWRAFLRPFAPATRGNSSWTWETWSEALSALLAVLERYPLELRERSRVRVASVHMGTVYAWGDVEVVRRGSYRAEIVADGEIRIPGPVRGGRYVASQMILGVVGSEAGISTTLEVPETGWIELREVFAETELVFGKRHFVLTRPYRLVRFHLREDGELEAVPLR</sequence>
<dbReference type="Gene3D" id="2.160.20.70">
    <property type="match status" value="1"/>
</dbReference>
<dbReference type="Pfam" id="PF03961">
    <property type="entry name" value="FapA"/>
    <property type="match status" value="1"/>
</dbReference>
<gene>
    <name evidence="1" type="ORF">BLITH_1232</name>
</gene>
<dbReference type="InterPro" id="IPR016098">
    <property type="entry name" value="CAP/MinC_C"/>
</dbReference>